<comment type="caution">
    <text evidence="2">The sequence shown here is derived from an EMBL/GenBank/DDBJ whole genome shotgun (WGS) entry which is preliminary data.</text>
</comment>
<evidence type="ECO:0000256" key="1">
    <source>
        <dbReference type="SAM" id="MobiDB-lite"/>
    </source>
</evidence>
<dbReference type="OrthoDB" id="10314892at2759"/>
<sequence>MPNHSDELSKLFYGPVYFSDKPLIAHIAVQRIRNNIYHTAIARSTERVHLLEVEGTATEAILSSIAWFALQCPGDRTLVIFLDSAEAIRSLAYQIGPSYLKNTNQTVDTNSVLSRVAWLLASRHAATSLVPMSPRRRETMPWKAACAQATYPSVPPSSFVVPDTFDPVCLPDWPMPCTPPLSPAEFPRAKVFTTLPPEKPVAPGVSPPASQRNRAKKGANLSSRSPGKPVAKASRQSHRGRARKRAMLKLQQNADTGTQQWRSQLPWRLRECLEKSG</sequence>
<keyword evidence="3" id="KW-1185">Reference proteome</keyword>
<protein>
    <submittedName>
        <fullName evidence="2">Uncharacterized protein</fullName>
    </submittedName>
</protein>
<dbReference type="Proteomes" id="UP000521943">
    <property type="component" value="Unassembled WGS sequence"/>
</dbReference>
<dbReference type="AlphaFoldDB" id="A0A8H6HFP2"/>
<gene>
    <name evidence="2" type="ORF">DFP72DRAFT_1092860</name>
</gene>
<organism evidence="2 3">
    <name type="scientific">Ephemerocybe angulata</name>
    <dbReference type="NCBI Taxonomy" id="980116"/>
    <lineage>
        <taxon>Eukaryota</taxon>
        <taxon>Fungi</taxon>
        <taxon>Dikarya</taxon>
        <taxon>Basidiomycota</taxon>
        <taxon>Agaricomycotina</taxon>
        <taxon>Agaricomycetes</taxon>
        <taxon>Agaricomycetidae</taxon>
        <taxon>Agaricales</taxon>
        <taxon>Agaricineae</taxon>
        <taxon>Psathyrellaceae</taxon>
        <taxon>Ephemerocybe</taxon>
    </lineage>
</organism>
<evidence type="ECO:0000313" key="2">
    <source>
        <dbReference type="EMBL" id="KAF6744931.1"/>
    </source>
</evidence>
<feature type="compositionally biased region" description="Basic residues" evidence="1">
    <location>
        <begin position="235"/>
        <end position="247"/>
    </location>
</feature>
<proteinExistence type="predicted"/>
<dbReference type="EMBL" id="JACGCI010000112">
    <property type="protein sequence ID" value="KAF6744931.1"/>
    <property type="molecule type" value="Genomic_DNA"/>
</dbReference>
<reference evidence="2 3" key="1">
    <citation type="submission" date="2020-07" db="EMBL/GenBank/DDBJ databases">
        <title>Comparative genomics of pyrophilous fungi reveals a link between fire events and developmental genes.</title>
        <authorList>
            <consortium name="DOE Joint Genome Institute"/>
            <person name="Steindorff A.S."/>
            <person name="Carver A."/>
            <person name="Calhoun S."/>
            <person name="Stillman K."/>
            <person name="Liu H."/>
            <person name="Lipzen A."/>
            <person name="Pangilinan J."/>
            <person name="Labutti K."/>
            <person name="Bruns T.D."/>
            <person name="Grigoriev I.V."/>
        </authorList>
    </citation>
    <scope>NUCLEOTIDE SEQUENCE [LARGE SCALE GENOMIC DNA]</scope>
    <source>
        <strain evidence="2 3">CBS 144469</strain>
    </source>
</reference>
<feature type="region of interest" description="Disordered" evidence="1">
    <location>
        <begin position="195"/>
        <end position="263"/>
    </location>
</feature>
<name>A0A8H6HFP2_9AGAR</name>
<evidence type="ECO:0000313" key="3">
    <source>
        <dbReference type="Proteomes" id="UP000521943"/>
    </source>
</evidence>
<accession>A0A8H6HFP2</accession>
<feature type="compositionally biased region" description="Polar residues" evidence="1">
    <location>
        <begin position="250"/>
        <end position="263"/>
    </location>
</feature>